<dbReference type="Pfam" id="PF04082">
    <property type="entry name" value="Fungal_trans"/>
    <property type="match status" value="1"/>
</dbReference>
<feature type="compositionally biased region" description="Low complexity" evidence="3">
    <location>
        <begin position="50"/>
        <end position="60"/>
    </location>
</feature>
<organism evidence="5">
    <name type="scientific">Talaromyces marneffei PM1</name>
    <dbReference type="NCBI Taxonomy" id="1077442"/>
    <lineage>
        <taxon>Eukaryota</taxon>
        <taxon>Fungi</taxon>
        <taxon>Dikarya</taxon>
        <taxon>Ascomycota</taxon>
        <taxon>Pezizomycotina</taxon>
        <taxon>Eurotiomycetes</taxon>
        <taxon>Eurotiomycetidae</taxon>
        <taxon>Eurotiales</taxon>
        <taxon>Trichocomaceae</taxon>
        <taxon>Talaromyces</taxon>
        <taxon>Talaromyces sect. Talaromyces</taxon>
    </lineage>
</organism>
<feature type="compositionally biased region" description="Basic residues" evidence="3">
    <location>
        <begin position="11"/>
        <end position="20"/>
    </location>
</feature>
<feature type="region of interest" description="Disordered" evidence="3">
    <location>
        <begin position="1"/>
        <end position="60"/>
    </location>
</feature>
<dbReference type="InterPro" id="IPR007111">
    <property type="entry name" value="NACHT_NTPase"/>
</dbReference>
<dbReference type="CDD" id="cd12148">
    <property type="entry name" value="fungal_TF_MHR"/>
    <property type="match status" value="1"/>
</dbReference>
<feature type="compositionally biased region" description="Polar residues" evidence="3">
    <location>
        <begin position="76"/>
        <end position="111"/>
    </location>
</feature>
<feature type="compositionally biased region" description="Basic and acidic residues" evidence="3">
    <location>
        <begin position="1"/>
        <end position="10"/>
    </location>
</feature>
<name>A0A093UQ68_TALMA</name>
<feature type="compositionally biased region" description="Polar residues" evidence="3">
    <location>
        <begin position="1464"/>
        <end position="1511"/>
    </location>
</feature>
<dbReference type="HOGENOM" id="CLU_244608_0_0_1"/>
<protein>
    <submittedName>
        <fullName evidence="5">Vegetative incompatibility protein HET-E-1</fullName>
    </submittedName>
</protein>
<dbReference type="SUPFAM" id="SSF52540">
    <property type="entry name" value="P-loop containing nucleoside triphosphate hydrolases"/>
    <property type="match status" value="1"/>
</dbReference>
<dbReference type="Gene3D" id="3.40.50.300">
    <property type="entry name" value="P-loop containing nucleotide triphosphate hydrolases"/>
    <property type="match status" value="1"/>
</dbReference>
<accession>A0A093UQ68</accession>
<evidence type="ECO:0000256" key="3">
    <source>
        <dbReference type="SAM" id="MobiDB-lite"/>
    </source>
</evidence>
<dbReference type="InterPro" id="IPR027417">
    <property type="entry name" value="P-loop_NTPase"/>
</dbReference>
<dbReference type="eggNOG" id="ENOG502SIWU">
    <property type="taxonomic scope" value="Eukaryota"/>
</dbReference>
<keyword evidence="1" id="KW-0677">Repeat</keyword>
<evidence type="ECO:0000259" key="4">
    <source>
        <dbReference type="PROSITE" id="PS50837"/>
    </source>
</evidence>
<evidence type="ECO:0000313" key="5">
    <source>
        <dbReference type="EMBL" id="KFX42045.1"/>
    </source>
</evidence>
<dbReference type="InterPro" id="IPR056884">
    <property type="entry name" value="NPHP3-like_N"/>
</dbReference>
<dbReference type="EMBL" id="JPOX01000050">
    <property type="protein sequence ID" value="KFX42045.1"/>
    <property type="molecule type" value="Genomic_DNA"/>
</dbReference>
<dbReference type="GO" id="GO:0003677">
    <property type="term" value="F:DNA binding"/>
    <property type="evidence" value="ECO:0007669"/>
    <property type="project" value="InterPro"/>
</dbReference>
<dbReference type="PANTHER" id="PTHR10039:SF10">
    <property type="entry name" value="NACHT DOMAIN-CONTAINING PROTEIN"/>
    <property type="match status" value="1"/>
</dbReference>
<proteinExistence type="predicted"/>
<feature type="region of interest" description="Disordered" evidence="3">
    <location>
        <begin position="1410"/>
        <end position="1434"/>
    </location>
</feature>
<comment type="caution">
    <text evidence="5">The sequence shown here is derived from an EMBL/GenBank/DDBJ whole genome shotgun (WGS) entry which is preliminary data.</text>
</comment>
<sequence length="1593" mass="178852">MASPTREKTSFQHRLRQRISRLRDRSRGYLNDDRKDLLRDSQDETSLANASTSASQQHTTSTSSILCLTQANDPGIGSSTNITNDKAQVPSNDSGQGRATESLPSNDNTGRVSAPSDLWSVAYREAVESFGKELDVAILEAGSVMELFTNLEEIEKGITQKDTFVRRLGYLQSVQGPIETFKLALDLASPAANINLTASTVVGIVKNVTEIIISLAEVKTEFAAKIKDMHERISYIDDCDTLGQKTNGQNIHTALVSVYKKLLEFYQVAFKTLTKKGVKLITSMVRANSSLPTIAVDFVRSSEALQGHVSNATAKILDEMRTVLYDAKMVAVILWLDNNKLLAQDIYYENLKDLRADGACEFLLENTNFQNWYHTPGSRQLAICGPMGCGKTVLMTFLVDELTRQSTYQLPTPKILSYYCRDNETGETIYILSTLILSLLQHLPGLKKPFYEWYGEALVSGTNPAASTSKMGALMQKLLKSVDRPIFILIDGLDECDSKSQRSLLDFLKRSARDTPGLKSILSFRREKKILDRLDGTPRIDLSRDIDRDRIIVEKTVETQLDGLSADVKAEVIKKLSNSAQGSAIWTRMVVELIKEKDLSALGLMKHFLENEPLPQDLSNTYLALVSRHTDLESKQYLWIALKLLAAALRPLSILELAWAVALNAAPYVSSVEALAEYVDDKRVMSFIGSFIMPSDFKDPKKRQVQLAHQSVKEFIKQHAPSEGKNLKDNQQDAENLETFMLETCVRYLLLEEIGTKTLFSEEQAAIEVLPQGDDLFGDIHDTAEYDKHCTWETWEENMIPYDPSDRGFGEFFVYASCYWPEHFGRTASDSSPSLENIETLCKVGSIRLSNWIEQKRRPDCAIEPRFEFDSDLYDPLSITSLYGSEAMLRHMLMTSNLSTNNFFGDSVMRAVDQVLQWGDVSRLGILFLDDRVGRQLQNLDFFRLVVRYWSKPKTPHENWDTVFDLVDPGSNDGVQQQPPQWVDELLDIAVDADCEPLINRLTKFAAVVEHRRDPSRDLVAFPICVRNRDSYYQDIEERITQMESAIIASGLQGPAGLLVGGKEDEGETTSSDKIEIQAKLSNQLTNLSWGHGNVDLWAPKPRSEHSPLPTKEVALEYVNCYFTTFNNVYPVINRNVFDSYLERQYSSNPPTSSACIRTTGERERHVRSSRLIDYTSVAHETGVGYFRNASCCRNIVYSLGLHRSLDGAGLSPEEFEQRRNVFWVFYMLEKAICHNLGRPSVINDDDIAVELPPKKPGLLRSPSGAGIYDIFQDSITLAIIGSRIYTELYSASSQTKSEEYRMKMLSKLDNHLQRWRDAMPIDIRPEHPINCSDEQWALYYPLSASLVLFTNILSNPQDQNAASDIQLLNLISSLITQSVQPGTSFADTPTLNMFKELYRLATRFVARAAPRSSQKVKRPSESDDLAAQSDRFSSSRGELVLDKTAYADLNTQTMTSFAPFEPTKSSSDPTNITATWPSPDIDNSQMDQPTQNNSTASLHHSQPESSTKSSPLELAPFIIPSEQPSLIDFDPTLSYDTLPEPADFDWDMPNLWIPSNFTSDLWNSADLMGLSLQDGAGGMDQSSSCSDQNHDH</sequence>
<reference evidence="5" key="1">
    <citation type="journal article" date="2014" name="PLoS Genet.">
        <title>Signature Gene Expression Reveals Novel Clues to the Molecular Mechanisms of Dimorphic Transition in Penicillium marneffei.</title>
        <authorList>
            <person name="Yang E."/>
            <person name="Wang G."/>
            <person name="Cai J."/>
            <person name="Woo P.C."/>
            <person name="Lau S.K."/>
            <person name="Yuen K.-Y."/>
            <person name="Chow W.-N."/>
            <person name="Lin X."/>
        </authorList>
    </citation>
    <scope>NUCLEOTIDE SEQUENCE [LARGE SCALE GENOMIC DNA]</scope>
    <source>
        <strain evidence="5">PM1</strain>
    </source>
</reference>
<dbReference type="Pfam" id="PF24883">
    <property type="entry name" value="NPHP3_N"/>
    <property type="match status" value="1"/>
</dbReference>
<evidence type="ECO:0000256" key="2">
    <source>
        <dbReference type="ARBA" id="ARBA00023242"/>
    </source>
</evidence>
<dbReference type="PROSITE" id="PS50837">
    <property type="entry name" value="NACHT"/>
    <property type="match status" value="1"/>
</dbReference>
<keyword evidence="2" id="KW-0539">Nucleus</keyword>
<feature type="region of interest" description="Disordered" evidence="3">
    <location>
        <begin position="1458"/>
        <end position="1511"/>
    </location>
</feature>
<dbReference type="GO" id="GO:0008270">
    <property type="term" value="F:zinc ion binding"/>
    <property type="evidence" value="ECO:0007669"/>
    <property type="project" value="InterPro"/>
</dbReference>
<feature type="region of interest" description="Disordered" evidence="3">
    <location>
        <begin position="76"/>
        <end position="114"/>
    </location>
</feature>
<gene>
    <name evidence="5" type="ORF">GQ26_0500380</name>
</gene>
<evidence type="ECO:0000256" key="1">
    <source>
        <dbReference type="ARBA" id="ARBA00022737"/>
    </source>
</evidence>
<feature type="domain" description="NACHT" evidence="4">
    <location>
        <begin position="379"/>
        <end position="525"/>
    </location>
</feature>
<dbReference type="InterPro" id="IPR007219">
    <property type="entry name" value="XnlR_reg_dom"/>
</dbReference>
<dbReference type="SMART" id="SM00906">
    <property type="entry name" value="Fungal_trans"/>
    <property type="match status" value="1"/>
</dbReference>
<feature type="compositionally biased region" description="Basic and acidic residues" evidence="3">
    <location>
        <begin position="21"/>
        <end position="42"/>
    </location>
</feature>
<dbReference type="GO" id="GO:0006351">
    <property type="term" value="P:DNA-templated transcription"/>
    <property type="evidence" value="ECO:0007669"/>
    <property type="project" value="InterPro"/>
</dbReference>
<dbReference type="PANTHER" id="PTHR10039">
    <property type="entry name" value="AMELOGENIN"/>
    <property type="match status" value="1"/>
</dbReference>